<evidence type="ECO:0008006" key="3">
    <source>
        <dbReference type="Google" id="ProtNLM"/>
    </source>
</evidence>
<accession>A0A2T0RNG7</accession>
<dbReference type="EMBL" id="PVTE01000044">
    <property type="protein sequence ID" value="PRY22735.1"/>
    <property type="molecule type" value="Genomic_DNA"/>
</dbReference>
<proteinExistence type="predicted"/>
<protein>
    <recommendedName>
        <fullName evidence="3">PD-(D/E)XK nuclease superfamily protein</fullName>
    </recommendedName>
</protein>
<gene>
    <name evidence="1" type="ORF">CLV58_14415</name>
</gene>
<reference evidence="1 2" key="1">
    <citation type="submission" date="2018-03" db="EMBL/GenBank/DDBJ databases">
        <title>Genomic Encyclopedia of Archaeal and Bacterial Type Strains, Phase II (KMG-II): from individual species to whole genera.</title>
        <authorList>
            <person name="Goeker M."/>
        </authorList>
    </citation>
    <scope>NUCLEOTIDE SEQUENCE [LARGE SCALE GENOMIC DNA]</scope>
    <source>
        <strain evidence="1 2">DSM 28354</strain>
    </source>
</reference>
<keyword evidence="2" id="KW-1185">Reference proteome</keyword>
<dbReference type="AlphaFoldDB" id="A0A2T0RNG7"/>
<evidence type="ECO:0000313" key="2">
    <source>
        <dbReference type="Proteomes" id="UP000238375"/>
    </source>
</evidence>
<dbReference type="Proteomes" id="UP000238375">
    <property type="component" value="Unassembled WGS sequence"/>
</dbReference>
<comment type="caution">
    <text evidence="1">The sequence shown here is derived from an EMBL/GenBank/DDBJ whole genome shotgun (WGS) entry which is preliminary data.</text>
</comment>
<organism evidence="1 2">
    <name type="scientific">Spirosoma oryzae</name>
    <dbReference type="NCBI Taxonomy" id="1469603"/>
    <lineage>
        <taxon>Bacteria</taxon>
        <taxon>Pseudomonadati</taxon>
        <taxon>Bacteroidota</taxon>
        <taxon>Cytophagia</taxon>
        <taxon>Cytophagales</taxon>
        <taxon>Cytophagaceae</taxon>
        <taxon>Spirosoma</taxon>
    </lineage>
</organism>
<sequence>MSKLHYFQRYSSKENWVTNATLLFLSRLYHYDRLKFETTLNLILDNSNLSLEIGVKFTQQQWGKNSVVDGVISQDSFKVVVETKLYDNFSTDQLIRHFDSFGNDHSSKILLTLSKNTVNNDIKAKILQILQIEKYKDIKFASTTYESIYKTVSSVLSDNDLEMKDILEDYILLCTEQGLTNIDRKTLLAFTATDSWSENLKYDIYYDPANRRHNSPFKYVGLYLNKKVIAVGALKKIVVCNYVEGKLVAPAEGGLNNIDDNEYSRIKGIIEDTTYYDLKNGSKFFLVDKFYPTNFVKTSFSSVRAKRYFWLDQIKGFKDGMTAEQIAQLLNGETFE</sequence>
<dbReference type="OrthoDB" id="6396118at2"/>
<evidence type="ECO:0000313" key="1">
    <source>
        <dbReference type="EMBL" id="PRY22735.1"/>
    </source>
</evidence>
<name>A0A2T0RNG7_9BACT</name>
<dbReference type="RefSeq" id="WP_106140904.1">
    <property type="nucleotide sequence ID" value="NZ_PVTE01000044.1"/>
</dbReference>